<dbReference type="InterPro" id="IPR036928">
    <property type="entry name" value="AS_sf"/>
</dbReference>
<dbReference type="PANTHER" id="PTHR11895:SF7">
    <property type="entry name" value="GLUTAMYL-TRNA(GLN) AMIDOTRANSFERASE SUBUNIT A, MITOCHONDRIAL"/>
    <property type="match status" value="1"/>
</dbReference>
<proteinExistence type="inferred from homology"/>
<dbReference type="InterPro" id="IPR000120">
    <property type="entry name" value="Amidase"/>
</dbReference>
<dbReference type="SUPFAM" id="SSF75304">
    <property type="entry name" value="Amidase signature (AS) enzymes"/>
    <property type="match status" value="1"/>
</dbReference>
<dbReference type="RefSeq" id="WP_255186981.1">
    <property type="nucleotide sequence ID" value="NZ_CP113517.1"/>
</dbReference>
<dbReference type="InterPro" id="IPR023631">
    <property type="entry name" value="Amidase_dom"/>
</dbReference>
<accession>A0ABY7GNI6</accession>
<organism evidence="3 4">
    <name type="scientific">Methylomonas rapida</name>
    <dbReference type="NCBI Taxonomy" id="2963939"/>
    <lineage>
        <taxon>Bacteria</taxon>
        <taxon>Pseudomonadati</taxon>
        <taxon>Pseudomonadota</taxon>
        <taxon>Gammaproteobacteria</taxon>
        <taxon>Methylococcales</taxon>
        <taxon>Methylococcaceae</taxon>
        <taxon>Methylomonas</taxon>
    </lineage>
</organism>
<name>A0ABY7GNI6_9GAMM</name>
<sequence>MNPFSEYPQYDALGLAQLVQSGEVSAGELLKTAQARLAEFNPLLNAVVTPMDDLAESLVKNLGNRGPFTGVPFLVKDLMLRFAGVPMSNGSVAMKDYRPAADSEMAARLNAAGFITFGKTNTSELGASALTNNAVFGSTSNPWDLRLNSGGSSGGSAAAVAARIVTMAYASDGGGSIRLPASYCGIFGFKPSRGLNRFEDLSKAWGGAVVSHVCTISVRDSAAYLDWVAGNTDQAYSATNPPPQSYLYATTQPPKRLKIALINRAPVETPIHRDCLSAAAKAAKHCEVLGHVVEETVWNFDGRELMRAFLTVIFYYTARDVANMAQWLELTEPQLAIELNTRLMAGIGKGVSDDQVQQALAVWQRIAGRLADFHRRYDVILTPTVATPPLASDALDPNVLEQWLMRGLLATGLADKLFCNSLLDAIITKAVQQTPFTPIANITGQPAMSMPLYWSDDGLPHGTQFMAAEGNDRLLFQLAAQLEQTEPWKHRMPPLCHQ</sequence>
<dbReference type="InterPro" id="IPR020556">
    <property type="entry name" value="Amidase_CS"/>
</dbReference>
<dbReference type="PROSITE" id="PS00571">
    <property type="entry name" value="AMIDASES"/>
    <property type="match status" value="1"/>
</dbReference>
<evidence type="ECO:0000313" key="4">
    <source>
        <dbReference type="Proteomes" id="UP001162780"/>
    </source>
</evidence>
<keyword evidence="4" id="KW-1185">Reference proteome</keyword>
<comment type="similarity">
    <text evidence="1">Belongs to the amidase family.</text>
</comment>
<protein>
    <submittedName>
        <fullName evidence="3">Amidase</fullName>
    </submittedName>
</protein>
<dbReference type="PANTHER" id="PTHR11895">
    <property type="entry name" value="TRANSAMIDASE"/>
    <property type="match status" value="1"/>
</dbReference>
<gene>
    <name evidence="3" type="ORF">NM686_006025</name>
</gene>
<dbReference type="Pfam" id="PF01425">
    <property type="entry name" value="Amidase"/>
    <property type="match status" value="1"/>
</dbReference>
<dbReference type="Proteomes" id="UP001162780">
    <property type="component" value="Chromosome"/>
</dbReference>
<dbReference type="EMBL" id="CP113517">
    <property type="protein sequence ID" value="WAR46077.1"/>
    <property type="molecule type" value="Genomic_DNA"/>
</dbReference>
<feature type="domain" description="Amidase" evidence="2">
    <location>
        <begin position="28"/>
        <end position="475"/>
    </location>
</feature>
<evidence type="ECO:0000256" key="1">
    <source>
        <dbReference type="ARBA" id="ARBA00009199"/>
    </source>
</evidence>
<evidence type="ECO:0000259" key="2">
    <source>
        <dbReference type="Pfam" id="PF01425"/>
    </source>
</evidence>
<evidence type="ECO:0000313" key="3">
    <source>
        <dbReference type="EMBL" id="WAR46077.1"/>
    </source>
</evidence>
<dbReference type="Gene3D" id="3.90.1300.10">
    <property type="entry name" value="Amidase signature (AS) domain"/>
    <property type="match status" value="1"/>
</dbReference>
<reference evidence="3" key="1">
    <citation type="submission" date="2022-11" db="EMBL/GenBank/DDBJ databases">
        <title>Methylomonas rapida sp. nov., Carotenoid-Producing Obligate Methanotrophs with High Growth Characteristics and Biotechnological Potential.</title>
        <authorList>
            <person name="Tikhonova E.N."/>
            <person name="Suleimanov R.Z."/>
            <person name="Miroshnikov K."/>
            <person name="Oshkin I.Y."/>
            <person name="Belova S.E."/>
            <person name="Danilova O.V."/>
            <person name="Ashikhmin A."/>
            <person name="Konopkin A."/>
            <person name="But S.Y."/>
            <person name="Khmelenina V.N."/>
            <person name="Kuznetsov N."/>
            <person name="Pimenov N.V."/>
            <person name="Dedysh S.N."/>
        </authorList>
    </citation>
    <scope>NUCLEOTIDE SEQUENCE</scope>
    <source>
        <strain evidence="3">MP1</strain>
    </source>
</reference>